<dbReference type="PANTHER" id="PTHR46135:SF3">
    <property type="entry name" value="NME_NM23 FAMILY MEMBER 8"/>
    <property type="match status" value="1"/>
</dbReference>
<accession>A0AAD5KVP8</accession>
<dbReference type="PROSITE" id="PS00194">
    <property type="entry name" value="THIOREDOXIN_1"/>
    <property type="match status" value="1"/>
</dbReference>
<sequence length="337" mass="38749">MADMSLFVPKKMAEWERKVDHLVWQIEVTSDEKWQELVKLQGLVVVDVYSEWCGPCTAMANYLKEIKLLLGDDLLHCALAKADKISQLAKFRGRSEPTWLFLAGGEPVVLIRGANAPLIRKTLLEELQREKEVLEGTRQRAALSWDSFDLPVFKPDAERNNEIVLTTAPDNWWELDGLTLQGSYHLIIDKLFDALTKRNLKIAAQSAVRLNQKDCLILWFPSSVDYFSLTEWFDETIERLIAEVEPKTVLEEEKEEELSEKTEGLELVEKSVDSEVKPDDIELNSGEPEYQPIEFRLITDPDERDALVRRLEKELKDFVESGNLRVEEDDESVVESV</sequence>
<protein>
    <recommendedName>
        <fullName evidence="1">Thioredoxin domain-containing protein</fullName>
    </recommendedName>
</protein>
<proteinExistence type="predicted"/>
<name>A0AAD5KVP8_9CRUS</name>
<dbReference type="InterPro" id="IPR017937">
    <property type="entry name" value="Thioredoxin_CS"/>
</dbReference>
<feature type="domain" description="Thioredoxin" evidence="1">
    <location>
        <begin position="27"/>
        <end position="116"/>
    </location>
</feature>
<dbReference type="EMBL" id="WJBH02000003">
    <property type="protein sequence ID" value="KAI9561372.1"/>
    <property type="molecule type" value="Genomic_DNA"/>
</dbReference>
<dbReference type="Gene3D" id="3.40.30.10">
    <property type="entry name" value="Glutaredoxin"/>
    <property type="match status" value="1"/>
</dbReference>
<dbReference type="InterPro" id="IPR051766">
    <property type="entry name" value="TXND_domain-containing"/>
</dbReference>
<dbReference type="SUPFAM" id="SSF52833">
    <property type="entry name" value="Thioredoxin-like"/>
    <property type="match status" value="1"/>
</dbReference>
<evidence type="ECO:0000313" key="2">
    <source>
        <dbReference type="EMBL" id="KAI9561372.1"/>
    </source>
</evidence>
<dbReference type="AlphaFoldDB" id="A0AAD5KVP8"/>
<keyword evidence="3" id="KW-1185">Reference proteome</keyword>
<dbReference type="PANTHER" id="PTHR46135">
    <property type="entry name" value="NME/NM23 FAMILY MEMBER 8"/>
    <property type="match status" value="1"/>
</dbReference>
<gene>
    <name evidence="2" type="ORF">GHT06_012329</name>
</gene>
<dbReference type="Proteomes" id="UP000820818">
    <property type="component" value="Linkage Group LG3"/>
</dbReference>
<comment type="caution">
    <text evidence="2">The sequence shown here is derived from an EMBL/GenBank/DDBJ whole genome shotgun (WGS) entry which is preliminary data.</text>
</comment>
<dbReference type="Pfam" id="PF00085">
    <property type="entry name" value="Thioredoxin"/>
    <property type="match status" value="1"/>
</dbReference>
<dbReference type="InterPro" id="IPR036249">
    <property type="entry name" value="Thioredoxin-like_sf"/>
</dbReference>
<reference evidence="2 3" key="1">
    <citation type="submission" date="2022-05" db="EMBL/GenBank/DDBJ databases">
        <title>A multi-omics perspective on studying reproductive biology in Daphnia sinensis.</title>
        <authorList>
            <person name="Jia J."/>
        </authorList>
    </citation>
    <scope>NUCLEOTIDE SEQUENCE [LARGE SCALE GENOMIC DNA]</scope>
    <source>
        <strain evidence="2 3">WSL</strain>
    </source>
</reference>
<evidence type="ECO:0000313" key="3">
    <source>
        <dbReference type="Proteomes" id="UP000820818"/>
    </source>
</evidence>
<evidence type="ECO:0000259" key="1">
    <source>
        <dbReference type="Pfam" id="PF00085"/>
    </source>
</evidence>
<dbReference type="InterPro" id="IPR013766">
    <property type="entry name" value="Thioredoxin_domain"/>
</dbReference>
<organism evidence="2 3">
    <name type="scientific">Daphnia sinensis</name>
    <dbReference type="NCBI Taxonomy" id="1820382"/>
    <lineage>
        <taxon>Eukaryota</taxon>
        <taxon>Metazoa</taxon>
        <taxon>Ecdysozoa</taxon>
        <taxon>Arthropoda</taxon>
        <taxon>Crustacea</taxon>
        <taxon>Branchiopoda</taxon>
        <taxon>Diplostraca</taxon>
        <taxon>Cladocera</taxon>
        <taxon>Anomopoda</taxon>
        <taxon>Daphniidae</taxon>
        <taxon>Daphnia</taxon>
        <taxon>Daphnia similis group</taxon>
    </lineage>
</organism>